<feature type="compositionally biased region" description="Acidic residues" evidence="7">
    <location>
        <begin position="785"/>
        <end position="794"/>
    </location>
</feature>
<reference evidence="9 10" key="1">
    <citation type="submission" date="2024-08" db="EMBL/GenBank/DDBJ databases">
        <title>The draft genome of Apodemus speciosus.</title>
        <authorList>
            <person name="Nabeshima K."/>
            <person name="Suzuki S."/>
            <person name="Onuma M."/>
        </authorList>
    </citation>
    <scope>NUCLEOTIDE SEQUENCE [LARGE SCALE GENOMIC DNA]</scope>
    <source>
        <strain evidence="9">IB14-021</strain>
    </source>
</reference>
<evidence type="ECO:0000256" key="3">
    <source>
        <dbReference type="ARBA" id="ARBA00023054"/>
    </source>
</evidence>
<comment type="caution">
    <text evidence="9">The sequence shown here is derived from an EMBL/GenBank/DDBJ whole genome shotgun (WGS) entry which is preliminary data.</text>
</comment>
<keyword evidence="3" id="KW-0175">Coiled coil</keyword>
<name>A0ABQ0EZ20_APOSI</name>
<evidence type="ECO:0000313" key="9">
    <source>
        <dbReference type="EMBL" id="GAB1292277.1"/>
    </source>
</evidence>
<evidence type="ECO:0000259" key="8">
    <source>
        <dbReference type="PROSITE" id="PS51082"/>
    </source>
</evidence>
<dbReference type="Pfam" id="PF15920">
    <property type="entry name" value="WHAMM-JMY_N"/>
    <property type="match status" value="1"/>
</dbReference>
<keyword evidence="2" id="KW-0963">Cytoplasm</keyword>
<organism evidence="9 10">
    <name type="scientific">Apodemus speciosus</name>
    <name type="common">Large Japanese field mouse</name>
    <dbReference type="NCBI Taxonomy" id="105296"/>
    <lineage>
        <taxon>Eukaryota</taxon>
        <taxon>Metazoa</taxon>
        <taxon>Chordata</taxon>
        <taxon>Craniata</taxon>
        <taxon>Vertebrata</taxon>
        <taxon>Euteleostomi</taxon>
        <taxon>Mammalia</taxon>
        <taxon>Eutheria</taxon>
        <taxon>Euarchontoglires</taxon>
        <taxon>Glires</taxon>
        <taxon>Rodentia</taxon>
        <taxon>Myomorpha</taxon>
        <taxon>Muroidea</taxon>
        <taxon>Muridae</taxon>
        <taxon>Murinae</taxon>
        <taxon>Apodemus</taxon>
    </lineage>
</organism>
<evidence type="ECO:0000313" key="10">
    <source>
        <dbReference type="Proteomes" id="UP001623349"/>
    </source>
</evidence>
<feature type="region of interest" description="Disordered" evidence="7">
    <location>
        <begin position="778"/>
        <end position="800"/>
    </location>
</feature>
<keyword evidence="4" id="KW-0472">Membrane</keyword>
<evidence type="ECO:0000256" key="1">
    <source>
        <dbReference type="ARBA" id="ARBA00004156"/>
    </source>
</evidence>
<keyword evidence="6" id="KW-0968">Cytoplasmic vesicle</keyword>
<feature type="compositionally biased region" description="Pro residues" evidence="7">
    <location>
        <begin position="646"/>
        <end position="664"/>
    </location>
</feature>
<comment type="subcellular location">
    <subcellularLocation>
        <location evidence="1">Cytoplasmic vesicle membrane</location>
    </subcellularLocation>
</comment>
<feature type="compositionally biased region" description="Polar residues" evidence="7">
    <location>
        <begin position="690"/>
        <end position="703"/>
    </location>
</feature>
<feature type="region of interest" description="Disordered" evidence="7">
    <location>
        <begin position="592"/>
        <end position="625"/>
    </location>
</feature>
<keyword evidence="5" id="KW-0009">Actin-binding</keyword>
<dbReference type="InterPro" id="IPR031738">
    <property type="entry name" value="JMY/WHAMM"/>
</dbReference>
<dbReference type="Proteomes" id="UP001623349">
    <property type="component" value="Unassembled WGS sequence"/>
</dbReference>
<evidence type="ECO:0000256" key="5">
    <source>
        <dbReference type="ARBA" id="ARBA00023203"/>
    </source>
</evidence>
<dbReference type="PROSITE" id="PS51082">
    <property type="entry name" value="WH2"/>
    <property type="match status" value="1"/>
</dbReference>
<evidence type="ECO:0000256" key="6">
    <source>
        <dbReference type="ARBA" id="ARBA00023329"/>
    </source>
</evidence>
<accession>A0ABQ0EZ20</accession>
<keyword evidence="10" id="KW-1185">Reference proteome</keyword>
<sequence length="800" mass="90680">MDSEQPDSLEGWVPLREDLFPEPERHQLRFLVAWNAAEGQFAVTCHDRTAQRRRRERQEAGDKGCSWAGVLSPAGFRGAHRQLAALWPALEPCFPPLPPELDAASGAGWGLGRGLWALLWPAPAGPGDAVMQELCRELERYLGLAADGCGGATVRDVLFPAPGDLADCEGLSEFREKTLRARLGRTATRLHQLLQDHGKANTMVALMEVYQEEDEVYQELVTTATTFFQYLLQPFRDMREVATSCKSLDEDELGPKRVAALQKEASDWTRRAEEAVVSIQDITVNYFKETVTALTGMQKQMEQDRKRFGQAAWATAMPRLESLKLKLARETLQLMRAKELCLKHRQAEVQRKVEDLPDQGKHLDVVDELEIQYYEIQLELYDVKLEILRNEEMILITRLDSAKRLMTVMNFRITLATFKQTTPWNFDWDYHEKQAEVVYYDPCESPEELKSLAPDLELHQGADSELRALSQQCQQLEAQRGRICSRRALLRNRKDHCRENHQLRLQQTKQNVRHFHQHHSIQMKRDKVKEEEQKKKEWIDHERQKTLERLRAYREKCPARQSALQTTCSESVVSGLSGGCSQKRVSTAHLKTAHLASSKTRRAAPLPEANMKTPEHQDPCGSAPVQAFVPVSDQTLFRSSEDLSLPPQPPSPPLPPPPPPPLPVSPLSSFQGTTPQNLGPRTLAAEEQSHSLSCDFQEGSQHPGSMDEVLASLQRGRASLRKVEMPTLPHLRTSVNEQVLAAIRQGVPLKKVHRGLGVDPSKKDPSDLERSIRKALERIKKVSEDSEEDNDEQSPVEWEH</sequence>
<dbReference type="InterPro" id="IPR003124">
    <property type="entry name" value="WH2_dom"/>
</dbReference>
<protein>
    <submittedName>
        <fullName evidence="9">WASP homolog-associated protein with actin, membranes and microtubules</fullName>
    </submittedName>
</protein>
<dbReference type="EMBL" id="BAAFST010000007">
    <property type="protein sequence ID" value="GAB1292277.1"/>
    <property type="molecule type" value="Genomic_DNA"/>
</dbReference>
<proteinExistence type="predicted"/>
<feature type="region of interest" description="Disordered" evidence="7">
    <location>
        <begin position="639"/>
        <end position="704"/>
    </location>
</feature>
<dbReference type="PANTHER" id="PTHR23330">
    <property type="entry name" value="P300 TRANSCRIPTIONAL COFACTOR JMY-RELATED"/>
    <property type="match status" value="1"/>
</dbReference>
<evidence type="ECO:0000256" key="4">
    <source>
        <dbReference type="ARBA" id="ARBA00023136"/>
    </source>
</evidence>
<dbReference type="PANTHER" id="PTHR23330:SF6">
    <property type="entry name" value="WASP HOMOLOG-ASSOCIATED PROTEIN WITH ACTIN, MEMBRANES AND MICROTUBULES"/>
    <property type="match status" value="1"/>
</dbReference>
<dbReference type="InterPro" id="IPR031808">
    <property type="entry name" value="JMY/WHAMM_N"/>
</dbReference>
<feature type="compositionally biased region" description="Polar residues" evidence="7">
    <location>
        <begin position="670"/>
        <end position="679"/>
    </location>
</feature>
<feature type="domain" description="WH2" evidence="8">
    <location>
        <begin position="735"/>
        <end position="752"/>
    </location>
</feature>
<evidence type="ECO:0000256" key="2">
    <source>
        <dbReference type="ARBA" id="ARBA00022490"/>
    </source>
</evidence>
<gene>
    <name evidence="9" type="ORF">APTSU1_000750800</name>
</gene>
<evidence type="ECO:0000256" key="7">
    <source>
        <dbReference type="SAM" id="MobiDB-lite"/>
    </source>
</evidence>
<dbReference type="Pfam" id="PF15871">
    <property type="entry name" value="JMY"/>
    <property type="match status" value="1"/>
</dbReference>